<dbReference type="EMBL" id="RBNJ01019527">
    <property type="protein sequence ID" value="RUS23517.1"/>
    <property type="molecule type" value="Genomic_DNA"/>
</dbReference>
<comment type="caution">
    <text evidence="2">The sequence shown here is derived from an EMBL/GenBank/DDBJ whole genome shotgun (WGS) entry which is preliminary data.</text>
</comment>
<gene>
    <name evidence="2" type="ORF">BC938DRAFT_475014</name>
</gene>
<accession>A0A433Q173</accession>
<proteinExistence type="predicted"/>
<dbReference type="Proteomes" id="UP000274822">
    <property type="component" value="Unassembled WGS sequence"/>
</dbReference>
<dbReference type="AlphaFoldDB" id="A0A433Q173"/>
<evidence type="ECO:0000313" key="2">
    <source>
        <dbReference type="EMBL" id="RUS23517.1"/>
    </source>
</evidence>
<keyword evidence="1" id="KW-0472">Membrane</keyword>
<sequence length="60" mass="6559">MTVPVLNPRFNVTNHSDPYPAPVETGSVTQSRHALPGSALVFFSIAAVLAWVRFHAGRDR</sequence>
<feature type="transmembrane region" description="Helical" evidence="1">
    <location>
        <begin position="34"/>
        <end position="54"/>
    </location>
</feature>
<evidence type="ECO:0000313" key="3">
    <source>
        <dbReference type="Proteomes" id="UP000274822"/>
    </source>
</evidence>
<reference evidence="2 3" key="1">
    <citation type="journal article" date="2018" name="New Phytol.">
        <title>Phylogenomics of Endogonaceae and evolution of mycorrhizas within Mucoromycota.</title>
        <authorList>
            <person name="Chang Y."/>
            <person name="Desiro A."/>
            <person name="Na H."/>
            <person name="Sandor L."/>
            <person name="Lipzen A."/>
            <person name="Clum A."/>
            <person name="Barry K."/>
            <person name="Grigoriev I.V."/>
            <person name="Martin F.M."/>
            <person name="Stajich J.E."/>
            <person name="Smith M.E."/>
            <person name="Bonito G."/>
            <person name="Spatafora J.W."/>
        </authorList>
    </citation>
    <scope>NUCLEOTIDE SEQUENCE [LARGE SCALE GENOMIC DNA]</scope>
    <source>
        <strain evidence="2 3">AD002</strain>
    </source>
</reference>
<evidence type="ECO:0000256" key="1">
    <source>
        <dbReference type="SAM" id="Phobius"/>
    </source>
</evidence>
<organism evidence="2 3">
    <name type="scientific">Jimgerdemannia flammicorona</name>
    <dbReference type="NCBI Taxonomy" id="994334"/>
    <lineage>
        <taxon>Eukaryota</taxon>
        <taxon>Fungi</taxon>
        <taxon>Fungi incertae sedis</taxon>
        <taxon>Mucoromycota</taxon>
        <taxon>Mucoromycotina</taxon>
        <taxon>Endogonomycetes</taxon>
        <taxon>Endogonales</taxon>
        <taxon>Endogonaceae</taxon>
        <taxon>Jimgerdemannia</taxon>
    </lineage>
</organism>
<keyword evidence="3" id="KW-1185">Reference proteome</keyword>
<keyword evidence="1" id="KW-1133">Transmembrane helix</keyword>
<name>A0A433Q173_9FUNG</name>
<protein>
    <submittedName>
        <fullName evidence="2">Uncharacterized protein</fullName>
    </submittedName>
</protein>
<keyword evidence="1" id="KW-0812">Transmembrane</keyword>